<dbReference type="AlphaFoldDB" id="A0A6A5SMM7"/>
<dbReference type="Pfam" id="PF09792">
    <property type="entry name" value="But2"/>
    <property type="match status" value="1"/>
</dbReference>
<dbReference type="Proteomes" id="UP000800038">
    <property type="component" value="Unassembled WGS sequence"/>
</dbReference>
<organism evidence="3 4">
    <name type="scientific">Clathrospora elynae</name>
    <dbReference type="NCBI Taxonomy" id="706981"/>
    <lineage>
        <taxon>Eukaryota</taxon>
        <taxon>Fungi</taxon>
        <taxon>Dikarya</taxon>
        <taxon>Ascomycota</taxon>
        <taxon>Pezizomycotina</taxon>
        <taxon>Dothideomycetes</taxon>
        <taxon>Pleosporomycetidae</taxon>
        <taxon>Pleosporales</taxon>
        <taxon>Diademaceae</taxon>
        <taxon>Clathrospora</taxon>
    </lineage>
</organism>
<proteinExistence type="predicted"/>
<feature type="domain" description="Ubiquitin 3 binding protein But2 C-terminal" evidence="2">
    <location>
        <begin position="23"/>
        <end position="171"/>
    </location>
</feature>
<protein>
    <recommendedName>
        <fullName evidence="2">Ubiquitin 3 binding protein But2 C-terminal domain-containing protein</fullName>
    </recommendedName>
</protein>
<evidence type="ECO:0000256" key="1">
    <source>
        <dbReference type="SAM" id="SignalP"/>
    </source>
</evidence>
<feature type="chain" id="PRO_5025471132" description="Ubiquitin 3 binding protein But2 C-terminal domain-containing protein" evidence="1">
    <location>
        <begin position="18"/>
        <end position="190"/>
    </location>
</feature>
<reference evidence="3" key="1">
    <citation type="journal article" date="2020" name="Stud. Mycol.">
        <title>101 Dothideomycetes genomes: a test case for predicting lifestyles and emergence of pathogens.</title>
        <authorList>
            <person name="Haridas S."/>
            <person name="Albert R."/>
            <person name="Binder M."/>
            <person name="Bloem J."/>
            <person name="Labutti K."/>
            <person name="Salamov A."/>
            <person name="Andreopoulos B."/>
            <person name="Baker S."/>
            <person name="Barry K."/>
            <person name="Bills G."/>
            <person name="Bluhm B."/>
            <person name="Cannon C."/>
            <person name="Castanera R."/>
            <person name="Culley D."/>
            <person name="Daum C."/>
            <person name="Ezra D."/>
            <person name="Gonzalez J."/>
            <person name="Henrissat B."/>
            <person name="Kuo A."/>
            <person name="Liang C."/>
            <person name="Lipzen A."/>
            <person name="Lutzoni F."/>
            <person name="Magnuson J."/>
            <person name="Mondo S."/>
            <person name="Nolan M."/>
            <person name="Ohm R."/>
            <person name="Pangilinan J."/>
            <person name="Park H.-J."/>
            <person name="Ramirez L."/>
            <person name="Alfaro M."/>
            <person name="Sun H."/>
            <person name="Tritt A."/>
            <person name="Yoshinaga Y."/>
            <person name="Zwiers L.-H."/>
            <person name="Turgeon B."/>
            <person name="Goodwin S."/>
            <person name="Spatafora J."/>
            <person name="Crous P."/>
            <person name="Grigoriev I."/>
        </authorList>
    </citation>
    <scope>NUCLEOTIDE SEQUENCE</scope>
    <source>
        <strain evidence="3">CBS 161.51</strain>
    </source>
</reference>
<name>A0A6A5SMM7_9PLEO</name>
<dbReference type="PANTHER" id="PTHR39613">
    <property type="entry name" value="ANCHORED CELL WALL PROTEIN, PUTATIVE (AFU_ORTHOLOGUE AFUA_4G08960)-RELATED"/>
    <property type="match status" value="1"/>
</dbReference>
<sequence>MRTLALLPAFFGIPSFATLINTQFPHLLIPLVSTSPDTAFGTQKDATVSYSSSTGAQQWTAISFDVPNNAATICRLNFKVNTDPSMGAPFELNGTAPFAINISRIKPTLNAQTTTWNNRPATIDYYDTYTISQDKQVTEINSKWFDCPKGMVAQFIIHPASQRDLDLYWFELAYGADEGGPHGVVLEMHA</sequence>
<gene>
    <name evidence="3" type="ORF">EJ02DRAFT_245564</name>
</gene>
<dbReference type="PANTHER" id="PTHR39613:SF1">
    <property type="entry name" value="ANCHORED CELL WALL PROTEIN, PUTATIVE (AFU_ORTHOLOGUE AFUA_4G08960)-RELATED"/>
    <property type="match status" value="1"/>
</dbReference>
<dbReference type="OrthoDB" id="4657524at2759"/>
<keyword evidence="4" id="KW-1185">Reference proteome</keyword>
<evidence type="ECO:0000313" key="4">
    <source>
        <dbReference type="Proteomes" id="UP000800038"/>
    </source>
</evidence>
<evidence type="ECO:0000313" key="3">
    <source>
        <dbReference type="EMBL" id="KAF1939816.1"/>
    </source>
</evidence>
<evidence type="ECO:0000259" key="2">
    <source>
        <dbReference type="Pfam" id="PF09792"/>
    </source>
</evidence>
<feature type="signal peptide" evidence="1">
    <location>
        <begin position="1"/>
        <end position="17"/>
    </location>
</feature>
<accession>A0A6A5SMM7</accession>
<keyword evidence="1" id="KW-0732">Signal</keyword>
<dbReference type="InterPro" id="IPR018620">
    <property type="entry name" value="Ubiquitin3-bd_protein_But2_C"/>
</dbReference>
<dbReference type="EMBL" id="ML976074">
    <property type="protein sequence ID" value="KAF1939816.1"/>
    <property type="molecule type" value="Genomic_DNA"/>
</dbReference>